<reference evidence="1 2" key="1">
    <citation type="submission" date="2019-10" db="EMBL/GenBank/DDBJ databases">
        <title>Assembly and Annotation for the nematode Trichostrongylus colubriformis.</title>
        <authorList>
            <person name="Martin J."/>
        </authorList>
    </citation>
    <scope>NUCLEOTIDE SEQUENCE [LARGE SCALE GENOMIC DNA]</scope>
    <source>
        <strain evidence="1">G859</strain>
        <tissue evidence="1">Whole worm</tissue>
    </source>
</reference>
<evidence type="ECO:0000313" key="2">
    <source>
        <dbReference type="Proteomes" id="UP001331761"/>
    </source>
</evidence>
<sequence length="41" mass="4719">KAIQRKAGFSRSSRPPHEKEIVALRLIHSELAHSNANYRHI</sequence>
<feature type="non-terminal residue" evidence="1">
    <location>
        <position position="1"/>
    </location>
</feature>
<name>A0AAN8FPK8_TRICO</name>
<proteinExistence type="predicted"/>
<dbReference type="AlphaFoldDB" id="A0AAN8FPK8"/>
<evidence type="ECO:0000313" key="1">
    <source>
        <dbReference type="EMBL" id="KAK5982687.1"/>
    </source>
</evidence>
<keyword evidence="2" id="KW-1185">Reference proteome</keyword>
<gene>
    <name evidence="1" type="ORF">GCK32_019075</name>
</gene>
<dbReference type="Proteomes" id="UP001331761">
    <property type="component" value="Unassembled WGS sequence"/>
</dbReference>
<accession>A0AAN8FPK8</accession>
<dbReference type="EMBL" id="WIXE01004838">
    <property type="protein sequence ID" value="KAK5982687.1"/>
    <property type="molecule type" value="Genomic_DNA"/>
</dbReference>
<organism evidence="1 2">
    <name type="scientific">Trichostrongylus colubriformis</name>
    <name type="common">Black scour worm</name>
    <dbReference type="NCBI Taxonomy" id="6319"/>
    <lineage>
        <taxon>Eukaryota</taxon>
        <taxon>Metazoa</taxon>
        <taxon>Ecdysozoa</taxon>
        <taxon>Nematoda</taxon>
        <taxon>Chromadorea</taxon>
        <taxon>Rhabditida</taxon>
        <taxon>Rhabditina</taxon>
        <taxon>Rhabditomorpha</taxon>
        <taxon>Strongyloidea</taxon>
        <taxon>Trichostrongylidae</taxon>
        <taxon>Trichostrongylus</taxon>
    </lineage>
</organism>
<protein>
    <submittedName>
        <fullName evidence="1">Uncharacterized protein</fullName>
    </submittedName>
</protein>
<comment type="caution">
    <text evidence="1">The sequence shown here is derived from an EMBL/GenBank/DDBJ whole genome shotgun (WGS) entry which is preliminary data.</text>
</comment>